<sequence>MSTFKGVIDEFPSIRGTFKLLKLSRQTLTTTVDYFRVKPGTQAPLACFLSHVHNDHLEGLESFKSPFLYCSAATREILIRLERKIHRVMFATGVTEVRKPQYKKLKNLLKPIPLETPTKIELTPGNEIQVTLFDANHCTGAVMFLFEGNGKAVLYTGDIRSEPWWINNLNRSPFMIEYANQLKTLDCIYLDTSNTSKMGFPTKADGLKELLQKVSEYPKDTIHVDTYKLRLYKSLRGNAADPTKDGIAALAHEGPVLTGYTCGNTPVPGCLTDDHAVRLHSCEKGMCKIIDENNKNIVWIRPIVTRTKDGAEMAEVGVGGGGEDLTRHPELDLNDFEQFLSLLDKVKDPAMPEVKKMLVAGLRAASQRISLNTISMDIGEDSLELPEILKALAQSVRERSSSRTESIESQGSSNELPRVITFPYSRHSSYDELCDLVRAFKPRDVYPCTVDEQYWNEAGLSISSLFGRLCTGKNFRHDAEMEEWLESRAPRRESQQTHTTTDSQSSHLVILNSPERTRPNPVGNRSEALTPRRDSLGQLKPFGVDGMEDLPTSETLVRTTPPRTITAVSPHSESQGLRRKAIHENFEDGEIKRVRLEDGSHSSPVPVVIPESTDPDHGDVPMEEVAMEADSKSSLDGDPSQNENDVDLFRLRISSFMDYDEQFAATGLEYPELHAGSLTSFDKVDGIFRCNLCGHELWGGHKGFCTGSECIEGPTGIPFIEVLDPEGGSLPQIAINKRTDNFVESDRLKLVVGPCLDYDSSAYDSQDSDPEFREDYDYEDTFIDDPNSDDEGGDDGSSQDEDPSKDEEPDYEAMYNQVRAQNDTLRDQQNNIIKAYDALHEEHRDLRREVGLYSSEDDESDEMDEDEMDDDGVLVVDVTTPNPVVTEIFVAQAQEQSQESEVTEDRIRARVEAFEAAQDGDWHDVTMMSTTGNHTFPEIEL</sequence>
<dbReference type="InterPro" id="IPR011084">
    <property type="entry name" value="DRMBL"/>
</dbReference>
<dbReference type="GO" id="GO:0003684">
    <property type="term" value="F:damaged DNA binding"/>
    <property type="evidence" value="ECO:0007669"/>
    <property type="project" value="TreeGrafter"/>
</dbReference>
<dbReference type="PANTHER" id="PTHR23240">
    <property type="entry name" value="DNA CROSS-LINK REPAIR PROTEIN PSO2/SNM1-RELATED"/>
    <property type="match status" value="1"/>
</dbReference>
<evidence type="ECO:0000256" key="12">
    <source>
        <dbReference type="ARBA" id="ARBA00042677"/>
    </source>
</evidence>
<accession>A0A1L7WQ03</accession>
<comment type="similarity">
    <text evidence="2">Belongs to the DNA repair metallo-beta-lactamase (DRMBL) family.</text>
</comment>
<reference evidence="15 16" key="1">
    <citation type="submission" date="2016-03" db="EMBL/GenBank/DDBJ databases">
        <authorList>
            <person name="Ploux O."/>
        </authorList>
    </citation>
    <scope>NUCLEOTIDE SEQUENCE [LARGE SCALE GENOMIC DNA]</scope>
    <source>
        <strain evidence="15 16">UAMH 11012</strain>
    </source>
</reference>
<dbReference type="GO" id="GO:0006303">
    <property type="term" value="P:double-strand break repair via nonhomologous end joining"/>
    <property type="evidence" value="ECO:0007669"/>
    <property type="project" value="TreeGrafter"/>
</dbReference>
<evidence type="ECO:0000313" key="16">
    <source>
        <dbReference type="Proteomes" id="UP000184330"/>
    </source>
</evidence>
<keyword evidence="4" id="KW-0255">Endonuclease</keyword>
<feature type="region of interest" description="Disordered" evidence="13">
    <location>
        <begin position="487"/>
        <end position="549"/>
    </location>
</feature>
<evidence type="ECO:0000256" key="5">
    <source>
        <dbReference type="ARBA" id="ARBA00022763"/>
    </source>
</evidence>
<dbReference type="GO" id="GO:0004519">
    <property type="term" value="F:endonuclease activity"/>
    <property type="evidence" value="ECO:0007669"/>
    <property type="project" value="UniProtKB-KW"/>
</dbReference>
<protein>
    <recommendedName>
        <fullName evidence="11">Protein artemis</fullName>
    </recommendedName>
    <alternativeName>
        <fullName evidence="12">DNA cross-link repair 1C protein</fullName>
    </alternativeName>
</protein>
<feature type="compositionally biased region" description="Low complexity" evidence="13">
    <location>
        <begin position="496"/>
        <end position="507"/>
    </location>
</feature>
<evidence type="ECO:0000256" key="9">
    <source>
        <dbReference type="ARBA" id="ARBA00023204"/>
    </source>
</evidence>
<keyword evidence="5" id="KW-0227">DNA damage</keyword>
<evidence type="ECO:0000256" key="2">
    <source>
        <dbReference type="ARBA" id="ARBA00010304"/>
    </source>
</evidence>
<dbReference type="Gene3D" id="3.60.15.10">
    <property type="entry name" value="Ribonuclease Z/Hydroxyacylglutathione hydrolase-like"/>
    <property type="match status" value="1"/>
</dbReference>
<keyword evidence="7" id="KW-0269">Exonuclease</keyword>
<feature type="region of interest" description="Disordered" evidence="13">
    <location>
        <begin position="779"/>
        <end position="809"/>
    </location>
</feature>
<evidence type="ECO:0000256" key="11">
    <source>
        <dbReference type="ARBA" id="ARBA00039759"/>
    </source>
</evidence>
<dbReference type="Pfam" id="PF07522">
    <property type="entry name" value="DRMBL"/>
    <property type="match status" value="1"/>
</dbReference>
<keyword evidence="8" id="KW-0233">DNA recombination</keyword>
<gene>
    <name evidence="15" type="ORF">PAC_04736</name>
</gene>
<evidence type="ECO:0000313" key="15">
    <source>
        <dbReference type="EMBL" id="CZR54852.1"/>
    </source>
</evidence>
<keyword evidence="10" id="KW-0539">Nucleus</keyword>
<dbReference type="InterPro" id="IPR036866">
    <property type="entry name" value="RibonucZ/Hydroxyglut_hydro"/>
</dbReference>
<dbReference type="GO" id="GO:0006310">
    <property type="term" value="P:DNA recombination"/>
    <property type="evidence" value="ECO:0007669"/>
    <property type="project" value="UniProtKB-KW"/>
</dbReference>
<name>A0A1L7WQ03_9HELO</name>
<dbReference type="AlphaFoldDB" id="A0A1L7WQ03"/>
<dbReference type="EMBL" id="FJOG01000005">
    <property type="protein sequence ID" value="CZR54852.1"/>
    <property type="molecule type" value="Genomic_DNA"/>
</dbReference>
<comment type="subcellular location">
    <subcellularLocation>
        <location evidence="1">Nucleus</location>
    </subcellularLocation>
</comment>
<dbReference type="GO" id="GO:0000723">
    <property type="term" value="P:telomere maintenance"/>
    <property type="evidence" value="ECO:0007669"/>
    <property type="project" value="TreeGrafter"/>
</dbReference>
<dbReference type="GO" id="GO:0036297">
    <property type="term" value="P:interstrand cross-link repair"/>
    <property type="evidence" value="ECO:0007669"/>
    <property type="project" value="TreeGrafter"/>
</dbReference>
<keyword evidence="16" id="KW-1185">Reference proteome</keyword>
<evidence type="ECO:0000259" key="14">
    <source>
        <dbReference type="Pfam" id="PF07522"/>
    </source>
</evidence>
<proteinExistence type="inferred from homology"/>
<evidence type="ECO:0000256" key="8">
    <source>
        <dbReference type="ARBA" id="ARBA00023172"/>
    </source>
</evidence>
<organism evidence="15 16">
    <name type="scientific">Phialocephala subalpina</name>
    <dbReference type="NCBI Taxonomy" id="576137"/>
    <lineage>
        <taxon>Eukaryota</taxon>
        <taxon>Fungi</taxon>
        <taxon>Dikarya</taxon>
        <taxon>Ascomycota</taxon>
        <taxon>Pezizomycotina</taxon>
        <taxon>Leotiomycetes</taxon>
        <taxon>Helotiales</taxon>
        <taxon>Mollisiaceae</taxon>
        <taxon>Phialocephala</taxon>
        <taxon>Phialocephala fortinii species complex</taxon>
    </lineage>
</organism>
<feature type="domain" description="DNA repair metallo-beta-lactamase" evidence="14">
    <location>
        <begin position="403"/>
        <end position="449"/>
    </location>
</feature>
<evidence type="ECO:0000256" key="13">
    <source>
        <dbReference type="SAM" id="MobiDB-lite"/>
    </source>
</evidence>
<dbReference type="STRING" id="576137.A0A1L7WQ03"/>
<dbReference type="Pfam" id="PF23023">
    <property type="entry name" value="Anti-Pycsar_Apyc1"/>
    <property type="match status" value="1"/>
</dbReference>
<evidence type="ECO:0000256" key="10">
    <source>
        <dbReference type="ARBA" id="ARBA00023242"/>
    </source>
</evidence>
<keyword evidence="9" id="KW-0234">DNA repair</keyword>
<dbReference type="GO" id="GO:0005634">
    <property type="term" value="C:nucleus"/>
    <property type="evidence" value="ECO:0007669"/>
    <property type="project" value="UniProtKB-SubCell"/>
</dbReference>
<evidence type="ECO:0000256" key="3">
    <source>
        <dbReference type="ARBA" id="ARBA00022722"/>
    </source>
</evidence>
<keyword evidence="3" id="KW-0540">Nuclease</keyword>
<evidence type="ECO:0000256" key="6">
    <source>
        <dbReference type="ARBA" id="ARBA00022801"/>
    </source>
</evidence>
<dbReference type="Proteomes" id="UP000184330">
    <property type="component" value="Unassembled WGS sequence"/>
</dbReference>
<dbReference type="OrthoDB" id="5561659at2759"/>
<keyword evidence="6" id="KW-0378">Hydrolase</keyword>
<evidence type="ECO:0000256" key="7">
    <source>
        <dbReference type="ARBA" id="ARBA00022839"/>
    </source>
</evidence>
<dbReference type="GO" id="GO:0035312">
    <property type="term" value="F:5'-3' DNA exonuclease activity"/>
    <property type="evidence" value="ECO:0007669"/>
    <property type="project" value="TreeGrafter"/>
</dbReference>
<dbReference type="PANTHER" id="PTHR23240:SF8">
    <property type="entry name" value="PROTEIN ARTEMIS"/>
    <property type="match status" value="1"/>
</dbReference>
<evidence type="ECO:0000256" key="1">
    <source>
        <dbReference type="ARBA" id="ARBA00004123"/>
    </source>
</evidence>
<dbReference type="SUPFAM" id="SSF56281">
    <property type="entry name" value="Metallo-hydrolase/oxidoreductase"/>
    <property type="match status" value="1"/>
</dbReference>
<evidence type="ECO:0000256" key="4">
    <source>
        <dbReference type="ARBA" id="ARBA00022759"/>
    </source>
</evidence>